<feature type="domain" description="HTH arsR-type" evidence="4">
    <location>
        <begin position="7"/>
        <end position="99"/>
    </location>
</feature>
<evidence type="ECO:0000256" key="3">
    <source>
        <dbReference type="ARBA" id="ARBA00023163"/>
    </source>
</evidence>
<dbReference type="PROSITE" id="PS50987">
    <property type="entry name" value="HTH_ARSR_2"/>
    <property type="match status" value="1"/>
</dbReference>
<dbReference type="InterPro" id="IPR011991">
    <property type="entry name" value="ArsR-like_HTH"/>
</dbReference>
<name>A0ABV7MTY3_9HYPH</name>
<evidence type="ECO:0000313" key="6">
    <source>
        <dbReference type="Proteomes" id="UP001595648"/>
    </source>
</evidence>
<dbReference type="CDD" id="cd00090">
    <property type="entry name" value="HTH_ARSR"/>
    <property type="match status" value="1"/>
</dbReference>
<sequence length="111" mass="12418">MVSINLLINAREAADFLSLMGSPPRLLIMAHLLDGEVSVNVLGKRLEISQPLLSMHLAKLRTLGLVDTRRDSQFIYYSCKSNVVRKLFSTLEALYGEDSVLERRRLVTAAS</sequence>
<keyword evidence="2" id="KW-0238">DNA-binding</keyword>
<keyword evidence="1" id="KW-0805">Transcription regulation</keyword>
<dbReference type="RefSeq" id="WP_378980673.1">
    <property type="nucleotide sequence ID" value="NZ_JBHRVD010000001.1"/>
</dbReference>
<organism evidence="5 6">
    <name type="scientific">Mesorhizobium cantuariense</name>
    <dbReference type="NCBI Taxonomy" id="1300275"/>
    <lineage>
        <taxon>Bacteria</taxon>
        <taxon>Pseudomonadati</taxon>
        <taxon>Pseudomonadota</taxon>
        <taxon>Alphaproteobacteria</taxon>
        <taxon>Hyphomicrobiales</taxon>
        <taxon>Phyllobacteriaceae</taxon>
        <taxon>Mesorhizobium</taxon>
    </lineage>
</organism>
<dbReference type="EMBL" id="JBHRVD010000001">
    <property type="protein sequence ID" value="MFC3324083.1"/>
    <property type="molecule type" value="Genomic_DNA"/>
</dbReference>
<proteinExistence type="predicted"/>
<evidence type="ECO:0000256" key="2">
    <source>
        <dbReference type="ARBA" id="ARBA00023125"/>
    </source>
</evidence>
<protein>
    <submittedName>
        <fullName evidence="5">ArsR/SmtB family transcription factor</fullName>
    </submittedName>
</protein>
<dbReference type="PRINTS" id="PR00778">
    <property type="entry name" value="HTHARSR"/>
</dbReference>
<evidence type="ECO:0000259" key="4">
    <source>
        <dbReference type="PROSITE" id="PS50987"/>
    </source>
</evidence>
<dbReference type="PANTHER" id="PTHR43132">
    <property type="entry name" value="ARSENICAL RESISTANCE OPERON REPRESSOR ARSR-RELATED"/>
    <property type="match status" value="1"/>
</dbReference>
<dbReference type="Gene3D" id="1.10.10.10">
    <property type="entry name" value="Winged helix-like DNA-binding domain superfamily/Winged helix DNA-binding domain"/>
    <property type="match status" value="1"/>
</dbReference>
<dbReference type="SMART" id="SM00418">
    <property type="entry name" value="HTH_ARSR"/>
    <property type="match status" value="1"/>
</dbReference>
<dbReference type="NCBIfam" id="NF033788">
    <property type="entry name" value="HTH_metalloreg"/>
    <property type="match status" value="1"/>
</dbReference>
<accession>A0ABV7MTY3</accession>
<dbReference type="SUPFAM" id="SSF46785">
    <property type="entry name" value="Winged helix' DNA-binding domain"/>
    <property type="match status" value="1"/>
</dbReference>
<gene>
    <name evidence="5" type="ORF">ACFOJ9_20295</name>
</gene>
<dbReference type="PANTHER" id="PTHR43132:SF2">
    <property type="entry name" value="ARSENICAL RESISTANCE OPERON REPRESSOR ARSR-RELATED"/>
    <property type="match status" value="1"/>
</dbReference>
<evidence type="ECO:0000313" key="5">
    <source>
        <dbReference type="EMBL" id="MFC3324083.1"/>
    </source>
</evidence>
<dbReference type="InterPro" id="IPR001845">
    <property type="entry name" value="HTH_ArsR_DNA-bd_dom"/>
</dbReference>
<dbReference type="InterPro" id="IPR036388">
    <property type="entry name" value="WH-like_DNA-bd_sf"/>
</dbReference>
<evidence type="ECO:0000256" key="1">
    <source>
        <dbReference type="ARBA" id="ARBA00023015"/>
    </source>
</evidence>
<dbReference type="InterPro" id="IPR051011">
    <property type="entry name" value="Metal_resp_trans_reg"/>
</dbReference>
<dbReference type="Pfam" id="PF01022">
    <property type="entry name" value="HTH_5"/>
    <property type="match status" value="1"/>
</dbReference>
<dbReference type="Proteomes" id="UP001595648">
    <property type="component" value="Unassembled WGS sequence"/>
</dbReference>
<reference evidence="6" key="1">
    <citation type="journal article" date="2019" name="Int. J. Syst. Evol. Microbiol.">
        <title>The Global Catalogue of Microorganisms (GCM) 10K type strain sequencing project: providing services to taxonomists for standard genome sequencing and annotation.</title>
        <authorList>
            <consortium name="The Broad Institute Genomics Platform"/>
            <consortium name="The Broad Institute Genome Sequencing Center for Infectious Disease"/>
            <person name="Wu L."/>
            <person name="Ma J."/>
        </authorList>
    </citation>
    <scope>NUCLEOTIDE SEQUENCE [LARGE SCALE GENOMIC DNA]</scope>
    <source>
        <strain evidence="6">ICMP 19515</strain>
    </source>
</reference>
<keyword evidence="3" id="KW-0804">Transcription</keyword>
<dbReference type="InterPro" id="IPR036390">
    <property type="entry name" value="WH_DNA-bd_sf"/>
</dbReference>
<comment type="caution">
    <text evidence="5">The sequence shown here is derived from an EMBL/GenBank/DDBJ whole genome shotgun (WGS) entry which is preliminary data.</text>
</comment>
<keyword evidence="6" id="KW-1185">Reference proteome</keyword>